<dbReference type="AlphaFoldDB" id="A0A967B1W8"/>
<feature type="transmembrane region" description="Helical" evidence="1">
    <location>
        <begin position="135"/>
        <end position="154"/>
    </location>
</feature>
<dbReference type="Proteomes" id="UP000744769">
    <property type="component" value="Unassembled WGS sequence"/>
</dbReference>
<evidence type="ECO:0000256" key="1">
    <source>
        <dbReference type="SAM" id="Phobius"/>
    </source>
</evidence>
<feature type="transmembrane region" description="Helical" evidence="1">
    <location>
        <begin position="6"/>
        <end position="27"/>
    </location>
</feature>
<accession>A0A967B1W8</accession>
<feature type="transmembrane region" description="Helical" evidence="1">
    <location>
        <begin position="166"/>
        <end position="190"/>
    </location>
</feature>
<feature type="transmembrane region" description="Helical" evidence="1">
    <location>
        <begin position="260"/>
        <end position="279"/>
    </location>
</feature>
<keyword evidence="1" id="KW-0472">Membrane</keyword>
<name>A0A967B1W8_9MICO</name>
<feature type="transmembrane region" description="Helical" evidence="1">
    <location>
        <begin position="64"/>
        <end position="84"/>
    </location>
</feature>
<feature type="transmembrane region" description="Helical" evidence="1">
    <location>
        <begin position="230"/>
        <end position="248"/>
    </location>
</feature>
<sequence length="283" mass="27776">MNEVSRAAVLVAFPVVAAAIGAAITAVRRPSARVVAGVQHFAAGVVIAALVGEVLPDLQHQGNLPWAVAGFSIGVVLMLVLGAWGRRIEAGMEPAGAEPAGAASERGGAAASEGAAASGGSAASGGQRSGSVTKAAAAALPLGLLVTVAIDLLIDGLLVGLSVTMSAATGIILTIALTLEVVFLALSVSGELIDRNVPGPKAAGISAALGLLTAVGAIGGAYVLGGASSQVLALGLAFGAAALMYLAVEELIVEAHEQTETWLLSALFFIGFLAIYILAELGG</sequence>
<gene>
    <name evidence="2" type="ORF">G9U51_16160</name>
</gene>
<proteinExistence type="predicted"/>
<comment type="caution">
    <text evidence="2">The sequence shown here is derived from an EMBL/GenBank/DDBJ whole genome shotgun (WGS) entry which is preliminary data.</text>
</comment>
<evidence type="ECO:0000313" key="3">
    <source>
        <dbReference type="Proteomes" id="UP000744769"/>
    </source>
</evidence>
<dbReference type="RefSeq" id="WP_166198482.1">
    <property type="nucleotide sequence ID" value="NZ_JAAOIV010000014.1"/>
</dbReference>
<feature type="transmembrane region" description="Helical" evidence="1">
    <location>
        <begin position="34"/>
        <end position="52"/>
    </location>
</feature>
<organism evidence="2 3">
    <name type="scientific">Metallococcus carri</name>
    <dbReference type="NCBI Taxonomy" id="1656884"/>
    <lineage>
        <taxon>Bacteria</taxon>
        <taxon>Bacillati</taxon>
        <taxon>Actinomycetota</taxon>
        <taxon>Actinomycetes</taxon>
        <taxon>Micrococcales</taxon>
        <taxon>Dermacoccaceae</taxon>
        <taxon>Metallococcus</taxon>
    </lineage>
</organism>
<dbReference type="EMBL" id="JAAOIV010000014">
    <property type="protein sequence ID" value="NHN57306.1"/>
    <property type="molecule type" value="Genomic_DNA"/>
</dbReference>
<protein>
    <submittedName>
        <fullName evidence="2">ZIP family metal transporter</fullName>
    </submittedName>
</protein>
<reference evidence="2" key="1">
    <citation type="submission" date="2020-03" db="EMBL/GenBank/DDBJ databases">
        <title>Draft sequencing of Calidifontibacter sp. DB0510.</title>
        <authorList>
            <person name="Kim D.-U."/>
        </authorList>
    </citation>
    <scope>NUCLEOTIDE SEQUENCE</scope>
    <source>
        <strain evidence="2">DB0510</strain>
    </source>
</reference>
<keyword evidence="1" id="KW-1133">Transmembrane helix</keyword>
<evidence type="ECO:0000313" key="2">
    <source>
        <dbReference type="EMBL" id="NHN57306.1"/>
    </source>
</evidence>
<keyword evidence="1" id="KW-0812">Transmembrane</keyword>
<feature type="transmembrane region" description="Helical" evidence="1">
    <location>
        <begin position="202"/>
        <end position="224"/>
    </location>
</feature>
<keyword evidence="3" id="KW-1185">Reference proteome</keyword>